<dbReference type="EMBL" id="CP139487">
    <property type="protein sequence ID" value="WPU65566.1"/>
    <property type="molecule type" value="Genomic_DNA"/>
</dbReference>
<organism evidence="1 2">
    <name type="scientific">Peredibacter starrii</name>
    <dbReference type="NCBI Taxonomy" id="28202"/>
    <lineage>
        <taxon>Bacteria</taxon>
        <taxon>Pseudomonadati</taxon>
        <taxon>Bdellovibrionota</taxon>
        <taxon>Bacteriovoracia</taxon>
        <taxon>Bacteriovoracales</taxon>
        <taxon>Bacteriovoracaceae</taxon>
        <taxon>Peredibacter</taxon>
    </lineage>
</organism>
<protein>
    <submittedName>
        <fullName evidence="1">Uncharacterized protein</fullName>
    </submittedName>
</protein>
<accession>A0AAX4HR56</accession>
<evidence type="ECO:0000313" key="1">
    <source>
        <dbReference type="EMBL" id="WPU65566.1"/>
    </source>
</evidence>
<reference evidence="1 2" key="1">
    <citation type="submission" date="2023-11" db="EMBL/GenBank/DDBJ databases">
        <title>Peredibacter starrii A3.12.</title>
        <authorList>
            <person name="Mitchell R.J."/>
        </authorList>
    </citation>
    <scope>NUCLEOTIDE SEQUENCE [LARGE SCALE GENOMIC DNA]</scope>
    <source>
        <strain evidence="1 2">A3.12</strain>
    </source>
</reference>
<dbReference type="RefSeq" id="WP_321396285.1">
    <property type="nucleotide sequence ID" value="NZ_CP139487.1"/>
</dbReference>
<evidence type="ECO:0000313" key="2">
    <source>
        <dbReference type="Proteomes" id="UP001324634"/>
    </source>
</evidence>
<dbReference type="KEGG" id="psti:SOO65_02275"/>
<sequence>MNLTKQNKRIALAAFGLFVLVGCYNAVVINTESHLNGSDAKFVKRLDERNGVTIEGRAIASSWQKLSPSKVMPKQVEAAVAVAPKIENTPVPTAAQIVEEAAAVQDDLTLTLVEVINPKKFEKGLNASQFSGSLASNNGVIESLSVSLPNGEGVSVSFSEMTGNVFEYDMNGEKFTGMMYQVDQHAYMVTLSNGPLEGTRLRFSTETPSVDQQQTQETLAQNHNVEVGNFGEATSEVAYDAALQQETAEAQGFKL</sequence>
<gene>
    <name evidence="1" type="ORF">SOO65_02275</name>
</gene>
<name>A0AAX4HR56_9BACT</name>
<dbReference type="PROSITE" id="PS51257">
    <property type="entry name" value="PROKAR_LIPOPROTEIN"/>
    <property type="match status" value="1"/>
</dbReference>
<proteinExistence type="predicted"/>
<dbReference type="AlphaFoldDB" id="A0AAX4HR56"/>
<keyword evidence="2" id="KW-1185">Reference proteome</keyword>
<dbReference type="Proteomes" id="UP001324634">
    <property type="component" value="Chromosome"/>
</dbReference>